<reference evidence="4" key="1">
    <citation type="journal article" date="2021" name="PeerJ">
        <title>Extensive microbial diversity within the chicken gut microbiome revealed by metagenomics and culture.</title>
        <authorList>
            <person name="Gilroy R."/>
            <person name="Ravi A."/>
            <person name="Getino M."/>
            <person name="Pursley I."/>
            <person name="Horton D.L."/>
            <person name="Alikhan N.F."/>
            <person name="Baker D."/>
            <person name="Gharbi K."/>
            <person name="Hall N."/>
            <person name="Watson M."/>
            <person name="Adriaenssens E.M."/>
            <person name="Foster-Nyarko E."/>
            <person name="Jarju S."/>
            <person name="Secka A."/>
            <person name="Antonio M."/>
            <person name="Oren A."/>
            <person name="Chaudhuri R.R."/>
            <person name="La Ragione R."/>
            <person name="Hildebrand F."/>
            <person name="Pallen M.J."/>
        </authorList>
    </citation>
    <scope>NUCLEOTIDE SEQUENCE</scope>
    <source>
        <strain evidence="4">CHK121-7720</strain>
    </source>
</reference>
<dbReference type="GO" id="GO:0003676">
    <property type="term" value="F:nucleic acid binding"/>
    <property type="evidence" value="ECO:0007669"/>
    <property type="project" value="InterPro"/>
</dbReference>
<dbReference type="AlphaFoldDB" id="A0A921MPE2"/>
<dbReference type="Proteomes" id="UP000757103">
    <property type="component" value="Unassembled WGS sequence"/>
</dbReference>
<dbReference type="FunFam" id="3.30.420.10:FF:000045">
    <property type="entry name" value="3'-5' exonuclease DinG"/>
    <property type="match status" value="1"/>
</dbReference>
<dbReference type="InterPro" id="IPR013520">
    <property type="entry name" value="Ribonucl_H"/>
</dbReference>
<protein>
    <submittedName>
        <fullName evidence="4">3'-5' exonuclease</fullName>
    </submittedName>
</protein>
<comment type="caution">
    <text evidence="4">The sequence shown here is derived from an EMBL/GenBank/DDBJ whole genome shotgun (WGS) entry which is preliminary data.</text>
</comment>
<organism evidence="4 5">
    <name type="scientific">Barnesiella viscericola</name>
    <dbReference type="NCBI Taxonomy" id="397865"/>
    <lineage>
        <taxon>Bacteria</taxon>
        <taxon>Pseudomonadati</taxon>
        <taxon>Bacteroidota</taxon>
        <taxon>Bacteroidia</taxon>
        <taxon>Bacteroidales</taxon>
        <taxon>Barnesiellaceae</taxon>
        <taxon>Barnesiella</taxon>
    </lineage>
</organism>
<evidence type="ECO:0000256" key="2">
    <source>
        <dbReference type="ARBA" id="ARBA00026073"/>
    </source>
</evidence>
<gene>
    <name evidence="4" type="ORF">K8U91_01115</name>
</gene>
<comment type="function">
    <text evidence="1">DNA polymerase III is a complex, multichain enzyme responsible for most of the replicative synthesis in bacteria. The epsilon subunit contain the editing function and is a proofreading 3'-5' exonuclease.</text>
</comment>
<keyword evidence="4" id="KW-0269">Exonuclease</keyword>
<feature type="domain" description="Exonuclease" evidence="3">
    <location>
        <begin position="3"/>
        <end position="171"/>
    </location>
</feature>
<evidence type="ECO:0000313" key="4">
    <source>
        <dbReference type="EMBL" id="HJG88064.1"/>
    </source>
</evidence>
<keyword evidence="4" id="KW-0378">Hydrolase</keyword>
<accession>A0A921MPE2</accession>
<dbReference type="RefSeq" id="WP_273305188.1">
    <property type="nucleotide sequence ID" value="NZ_DYUD01000007.1"/>
</dbReference>
<dbReference type="InterPro" id="IPR036397">
    <property type="entry name" value="RNaseH_sf"/>
</dbReference>
<dbReference type="SMART" id="SM00479">
    <property type="entry name" value="EXOIII"/>
    <property type="match status" value="1"/>
</dbReference>
<evidence type="ECO:0000259" key="3">
    <source>
        <dbReference type="SMART" id="SM00479"/>
    </source>
</evidence>
<name>A0A921MPE2_9BACT</name>
<dbReference type="Pfam" id="PF00929">
    <property type="entry name" value="RNase_T"/>
    <property type="match status" value="1"/>
</dbReference>
<proteinExistence type="predicted"/>
<evidence type="ECO:0000313" key="5">
    <source>
        <dbReference type="Proteomes" id="UP000757103"/>
    </source>
</evidence>
<comment type="subunit">
    <text evidence="2">DNA polymerase III contains a core (composed of alpha, epsilon and theta chains) that associates with a tau subunit. This core dimerizes to form the POLIII' complex. PolIII' associates with the gamma complex (composed of gamma, delta, delta', psi and chi chains) and with the beta chain to form the complete DNA polymerase III complex.</text>
</comment>
<reference evidence="4" key="2">
    <citation type="submission" date="2021-09" db="EMBL/GenBank/DDBJ databases">
        <authorList>
            <person name="Gilroy R."/>
        </authorList>
    </citation>
    <scope>NUCLEOTIDE SEQUENCE</scope>
    <source>
        <strain evidence="4">CHK121-7720</strain>
    </source>
</reference>
<dbReference type="PANTHER" id="PTHR30231">
    <property type="entry name" value="DNA POLYMERASE III SUBUNIT EPSILON"/>
    <property type="match status" value="1"/>
</dbReference>
<dbReference type="SUPFAM" id="SSF53098">
    <property type="entry name" value="Ribonuclease H-like"/>
    <property type="match status" value="1"/>
</dbReference>
<dbReference type="GO" id="GO:0006259">
    <property type="term" value="P:DNA metabolic process"/>
    <property type="evidence" value="ECO:0007669"/>
    <property type="project" value="UniProtKB-ARBA"/>
</dbReference>
<evidence type="ECO:0000256" key="1">
    <source>
        <dbReference type="ARBA" id="ARBA00025483"/>
    </source>
</evidence>
<dbReference type="CDD" id="cd06130">
    <property type="entry name" value="DNA_pol_III_epsilon_like"/>
    <property type="match status" value="1"/>
</dbReference>
<keyword evidence="4" id="KW-0540">Nuclease</keyword>
<dbReference type="InterPro" id="IPR012337">
    <property type="entry name" value="RNaseH-like_sf"/>
</dbReference>
<dbReference type="PANTHER" id="PTHR30231:SF42">
    <property type="entry name" value="EXONUCLEASE"/>
    <property type="match status" value="1"/>
</dbReference>
<sequence length="171" mass="19579">MRDFAAIDFETANYEPTSICSVGIVVVHGGEVTHRIHRLVCPEPDYYIRRFSEEIHGIFPADTCHAPNFGQVWREVSPLVEGLRLVAHNKSFDERVLRATCRMYGIDYVYGDFLCTLTRARRLIPRTDIANYRLPTVCAYLGIPFDHHHNALADAEGCARIAMRLWPDDDE</sequence>
<dbReference type="GO" id="GO:0008408">
    <property type="term" value="F:3'-5' exonuclease activity"/>
    <property type="evidence" value="ECO:0007669"/>
    <property type="project" value="TreeGrafter"/>
</dbReference>
<dbReference type="Gene3D" id="3.30.420.10">
    <property type="entry name" value="Ribonuclease H-like superfamily/Ribonuclease H"/>
    <property type="match status" value="1"/>
</dbReference>
<dbReference type="EMBL" id="DYUD01000007">
    <property type="protein sequence ID" value="HJG88064.1"/>
    <property type="molecule type" value="Genomic_DNA"/>
</dbReference>
<dbReference type="GO" id="GO:0005829">
    <property type="term" value="C:cytosol"/>
    <property type="evidence" value="ECO:0007669"/>
    <property type="project" value="TreeGrafter"/>
</dbReference>